<dbReference type="Proteomes" id="UP000767327">
    <property type="component" value="Unassembled WGS sequence"/>
</dbReference>
<comment type="caution">
    <text evidence="1">The sequence shown here is derived from an EMBL/GenBank/DDBJ whole genome shotgun (WGS) entry which is preliminary data.</text>
</comment>
<reference evidence="1" key="1">
    <citation type="journal article" date="2020" name="Biotechnol. Biofuels">
        <title>New insights from the biogas microbiome by comprehensive genome-resolved metagenomics of nearly 1600 species originating from multiple anaerobic digesters.</title>
        <authorList>
            <person name="Campanaro S."/>
            <person name="Treu L."/>
            <person name="Rodriguez-R L.M."/>
            <person name="Kovalovszki A."/>
            <person name="Ziels R.M."/>
            <person name="Maus I."/>
            <person name="Zhu X."/>
            <person name="Kougias P.G."/>
            <person name="Basile A."/>
            <person name="Luo G."/>
            <person name="Schluter A."/>
            <person name="Konstantinidis K.T."/>
            <person name="Angelidaki I."/>
        </authorList>
    </citation>
    <scope>NUCLEOTIDE SEQUENCE</scope>
    <source>
        <strain evidence="1">AS01afH2WH_6</strain>
    </source>
</reference>
<name>A0A971CZD8_9BIFI</name>
<evidence type="ECO:0000313" key="2">
    <source>
        <dbReference type="Proteomes" id="UP000767327"/>
    </source>
</evidence>
<evidence type="ECO:0000313" key="1">
    <source>
        <dbReference type="EMBL" id="NLT79888.1"/>
    </source>
</evidence>
<sequence length="87" mass="9944">MSPTRLPAHIPAGARVVVRVRDGISTSDNRMKYRDYIGHVHYWDGTELDLMRDAAANGSRPQQRVWLRAETIVRIKPIPERPARNIA</sequence>
<dbReference type="EMBL" id="JAAXZR010000022">
    <property type="protein sequence ID" value="NLT79888.1"/>
    <property type="molecule type" value="Genomic_DNA"/>
</dbReference>
<dbReference type="Pfam" id="PF20486">
    <property type="entry name" value="DUF6725"/>
    <property type="match status" value="1"/>
</dbReference>
<proteinExistence type="predicted"/>
<protein>
    <submittedName>
        <fullName evidence="1">Uncharacterized protein</fullName>
    </submittedName>
</protein>
<gene>
    <name evidence="1" type="ORF">GXW98_06360</name>
</gene>
<organism evidence="1 2">
    <name type="scientific">Bifidobacterium crudilactis</name>
    <dbReference type="NCBI Taxonomy" id="327277"/>
    <lineage>
        <taxon>Bacteria</taxon>
        <taxon>Bacillati</taxon>
        <taxon>Actinomycetota</taxon>
        <taxon>Actinomycetes</taxon>
        <taxon>Bifidobacteriales</taxon>
        <taxon>Bifidobacteriaceae</taxon>
        <taxon>Bifidobacterium</taxon>
    </lineage>
</organism>
<dbReference type="AlphaFoldDB" id="A0A971CZD8"/>
<reference evidence="1" key="2">
    <citation type="submission" date="2020-01" db="EMBL/GenBank/DDBJ databases">
        <authorList>
            <person name="Campanaro S."/>
        </authorList>
    </citation>
    <scope>NUCLEOTIDE SEQUENCE</scope>
    <source>
        <strain evidence="1">AS01afH2WH_6</strain>
    </source>
</reference>
<dbReference type="RefSeq" id="WP_273173896.1">
    <property type="nucleotide sequence ID" value="NZ_JAAXZR010000022.1"/>
</dbReference>
<dbReference type="InterPro" id="IPR046571">
    <property type="entry name" value="DUF6725"/>
</dbReference>
<accession>A0A971CZD8</accession>